<dbReference type="PROSITE" id="PS50112">
    <property type="entry name" value="PAS"/>
    <property type="match status" value="1"/>
</dbReference>
<protein>
    <submittedName>
        <fullName evidence="6">EAL domain-containing protein</fullName>
    </submittedName>
</protein>
<dbReference type="Gene3D" id="3.30.70.270">
    <property type="match status" value="1"/>
</dbReference>
<evidence type="ECO:0000259" key="5">
    <source>
        <dbReference type="PROSITE" id="PS50887"/>
    </source>
</evidence>
<dbReference type="RefSeq" id="WP_390322249.1">
    <property type="nucleotide sequence ID" value="NZ_JBHRTP010000032.1"/>
</dbReference>
<sequence>MIIAPPPHESHPELPGAIACLAWMGGAVVTLLVPIIFLAIGYQSEVAPLEAALQIGVHDISEQSRMRPGRTGAELHSPQELAESLAWLGDKVNIRITGADKQLLVEKNRDLSPPLITRTATLNQGKRGIWQLELSRSLLPLLIVTLLMLVPGLLLGLVTFVALKFVPMRAFHLALQEIAVRKTTEERLAKSLSIFSATLESTADGIFATDVLGRVVVANQRFVDLWNLPRSAITGVADSETLSTLAAQLRDPEAFFTTQKDLTKHIEVDHGAVLELRDGRLFEWNSRPQYVDGNVVGRVSSFRDISERKRAESLLAAEKEVLEMVVCGTPLKAALDVLARHVEVLSGQMFCAILFREGSEDSDLLCATGPSLPHTVTDAILNQGRAAVGKVFADVRKRGNLQEHGLSDEFSGVIENIEVNPAWAEYRNLLSRRGIQTCFAVSIRSSTRNLLGLIVAHYRKSSDQPPHDRELIWVAAHLTSIAIERRQAEARLQVLAHYDALTLLPNRDLFRDRLNQALARAERHKGMVAVMFLDLDRFKTINDTLGHESGDILLREVSERLKQCVREVDTVARLGGDEFTVILGEINKPEDAAIVAAKIVEALAPPILLSGQETFITPSIGVTIYPLDSSNAENLLKYADTAMYRVKQEGGNGYRFFTPEMNTLTAGRLEMESGLRRALEREEFVVYYQPKVDLENGVIIGAEALLRWKHPDRGLVSPGEFIPILEETGQIEQVGEWVLKTVCTQIRSWQDAAMPSLNVAVNLSGRQLQRNNLCTTIARILEETGLDPRFLELEVTESMLMHDPKYAVDMLMQIRAKGVVHIDVDDFGTGYSSLSYLKRFPIDALKLDKSFVDGLPHDEDDIAICQAVIALAHSLKLRVIAEGVESDDQLAFLRNNGCDVIQGYIVSRPLPADAFAQLVWERHQNPLWFAEKFHPRMTLIDNQHKSQPSKAARRAGGPSEMKVLNSSVSP</sequence>
<evidence type="ECO:0000313" key="6">
    <source>
        <dbReference type="EMBL" id="MFC3108595.1"/>
    </source>
</evidence>
<comment type="caution">
    <text evidence="6">The sequence shown here is derived from an EMBL/GenBank/DDBJ whole genome shotgun (WGS) entry which is preliminary data.</text>
</comment>
<keyword evidence="2" id="KW-1133">Transmembrane helix</keyword>
<reference evidence="7" key="1">
    <citation type="journal article" date="2019" name="Int. J. Syst. Evol. Microbiol.">
        <title>The Global Catalogue of Microorganisms (GCM) 10K type strain sequencing project: providing services to taxonomists for standard genome sequencing and annotation.</title>
        <authorList>
            <consortium name="The Broad Institute Genomics Platform"/>
            <consortium name="The Broad Institute Genome Sequencing Center for Infectious Disease"/>
            <person name="Wu L."/>
            <person name="Ma J."/>
        </authorList>
    </citation>
    <scope>NUCLEOTIDE SEQUENCE [LARGE SCALE GENOMIC DNA]</scope>
    <source>
        <strain evidence="7">KCTC 42986</strain>
    </source>
</reference>
<keyword evidence="2" id="KW-0472">Membrane</keyword>
<dbReference type="InterPro" id="IPR052155">
    <property type="entry name" value="Biofilm_reg_signaling"/>
</dbReference>
<dbReference type="SMART" id="SM00267">
    <property type="entry name" value="GGDEF"/>
    <property type="match status" value="1"/>
</dbReference>
<dbReference type="Gene3D" id="3.20.20.450">
    <property type="entry name" value="EAL domain"/>
    <property type="match status" value="1"/>
</dbReference>
<dbReference type="Pfam" id="PF00563">
    <property type="entry name" value="EAL"/>
    <property type="match status" value="1"/>
</dbReference>
<name>A0ABV7F3J8_9BURK</name>
<evidence type="ECO:0000256" key="2">
    <source>
        <dbReference type="SAM" id="Phobius"/>
    </source>
</evidence>
<feature type="transmembrane region" description="Helical" evidence="2">
    <location>
        <begin position="138"/>
        <end position="163"/>
    </location>
</feature>
<feature type="domain" description="PAS" evidence="3">
    <location>
        <begin position="191"/>
        <end position="269"/>
    </location>
</feature>
<proteinExistence type="predicted"/>
<dbReference type="PANTHER" id="PTHR44757:SF2">
    <property type="entry name" value="BIOFILM ARCHITECTURE MAINTENANCE PROTEIN MBAA"/>
    <property type="match status" value="1"/>
</dbReference>
<dbReference type="InterPro" id="IPR035965">
    <property type="entry name" value="PAS-like_dom_sf"/>
</dbReference>
<dbReference type="CDD" id="cd01948">
    <property type="entry name" value="EAL"/>
    <property type="match status" value="1"/>
</dbReference>
<feature type="domain" description="GGDEF" evidence="5">
    <location>
        <begin position="526"/>
        <end position="659"/>
    </location>
</feature>
<keyword evidence="2" id="KW-0812">Transmembrane</keyword>
<dbReference type="SUPFAM" id="SSF55781">
    <property type="entry name" value="GAF domain-like"/>
    <property type="match status" value="1"/>
</dbReference>
<keyword evidence="7" id="KW-1185">Reference proteome</keyword>
<gene>
    <name evidence="6" type="ORF">ACFOFO_11575</name>
</gene>
<dbReference type="PROSITE" id="PS50887">
    <property type="entry name" value="GGDEF"/>
    <property type="match status" value="1"/>
</dbReference>
<dbReference type="PANTHER" id="PTHR44757">
    <property type="entry name" value="DIGUANYLATE CYCLASE DGCP"/>
    <property type="match status" value="1"/>
</dbReference>
<dbReference type="SUPFAM" id="SSF141868">
    <property type="entry name" value="EAL domain-like"/>
    <property type="match status" value="1"/>
</dbReference>
<evidence type="ECO:0000259" key="4">
    <source>
        <dbReference type="PROSITE" id="PS50883"/>
    </source>
</evidence>
<dbReference type="InterPro" id="IPR029016">
    <property type="entry name" value="GAF-like_dom_sf"/>
</dbReference>
<dbReference type="NCBIfam" id="TIGR00229">
    <property type="entry name" value="sensory_box"/>
    <property type="match status" value="1"/>
</dbReference>
<dbReference type="EMBL" id="JBHRTP010000032">
    <property type="protein sequence ID" value="MFC3108595.1"/>
    <property type="molecule type" value="Genomic_DNA"/>
</dbReference>
<evidence type="ECO:0000259" key="3">
    <source>
        <dbReference type="PROSITE" id="PS50112"/>
    </source>
</evidence>
<feature type="transmembrane region" description="Helical" evidence="2">
    <location>
        <begin position="16"/>
        <end position="40"/>
    </location>
</feature>
<feature type="region of interest" description="Disordered" evidence="1">
    <location>
        <begin position="942"/>
        <end position="970"/>
    </location>
</feature>
<organism evidence="6 7">
    <name type="scientific">Undibacterium arcticum</name>
    <dbReference type="NCBI Taxonomy" id="1762892"/>
    <lineage>
        <taxon>Bacteria</taxon>
        <taxon>Pseudomonadati</taxon>
        <taxon>Pseudomonadota</taxon>
        <taxon>Betaproteobacteria</taxon>
        <taxon>Burkholderiales</taxon>
        <taxon>Oxalobacteraceae</taxon>
        <taxon>Undibacterium</taxon>
    </lineage>
</organism>
<dbReference type="InterPro" id="IPR029787">
    <property type="entry name" value="Nucleotide_cyclase"/>
</dbReference>
<dbReference type="Proteomes" id="UP001595530">
    <property type="component" value="Unassembled WGS sequence"/>
</dbReference>
<dbReference type="Pfam" id="PF00990">
    <property type="entry name" value="GGDEF"/>
    <property type="match status" value="1"/>
</dbReference>
<dbReference type="NCBIfam" id="TIGR00254">
    <property type="entry name" value="GGDEF"/>
    <property type="match status" value="1"/>
</dbReference>
<dbReference type="InterPro" id="IPR043128">
    <property type="entry name" value="Rev_trsase/Diguanyl_cyclase"/>
</dbReference>
<dbReference type="SMART" id="SM00052">
    <property type="entry name" value="EAL"/>
    <property type="match status" value="1"/>
</dbReference>
<accession>A0ABV7F3J8</accession>
<feature type="domain" description="EAL" evidence="4">
    <location>
        <begin position="668"/>
        <end position="923"/>
    </location>
</feature>
<dbReference type="Gene3D" id="3.30.450.20">
    <property type="entry name" value="PAS domain"/>
    <property type="match status" value="1"/>
</dbReference>
<dbReference type="InterPro" id="IPR001633">
    <property type="entry name" value="EAL_dom"/>
</dbReference>
<evidence type="ECO:0000313" key="7">
    <source>
        <dbReference type="Proteomes" id="UP001595530"/>
    </source>
</evidence>
<dbReference type="Pfam" id="PF01590">
    <property type="entry name" value="GAF"/>
    <property type="match status" value="1"/>
</dbReference>
<dbReference type="PROSITE" id="PS50883">
    <property type="entry name" value="EAL"/>
    <property type="match status" value="1"/>
</dbReference>
<dbReference type="InterPro" id="IPR000014">
    <property type="entry name" value="PAS"/>
</dbReference>
<dbReference type="InterPro" id="IPR003018">
    <property type="entry name" value="GAF"/>
</dbReference>
<dbReference type="InterPro" id="IPR000160">
    <property type="entry name" value="GGDEF_dom"/>
</dbReference>
<dbReference type="SUPFAM" id="SSF55073">
    <property type="entry name" value="Nucleotide cyclase"/>
    <property type="match status" value="1"/>
</dbReference>
<dbReference type="SUPFAM" id="SSF55785">
    <property type="entry name" value="PYP-like sensor domain (PAS domain)"/>
    <property type="match status" value="1"/>
</dbReference>
<dbReference type="Gene3D" id="3.30.450.40">
    <property type="match status" value="1"/>
</dbReference>
<dbReference type="CDD" id="cd01949">
    <property type="entry name" value="GGDEF"/>
    <property type="match status" value="1"/>
</dbReference>
<dbReference type="InterPro" id="IPR035919">
    <property type="entry name" value="EAL_sf"/>
</dbReference>
<dbReference type="Pfam" id="PF12860">
    <property type="entry name" value="PAS_7"/>
    <property type="match status" value="1"/>
</dbReference>
<evidence type="ECO:0000256" key="1">
    <source>
        <dbReference type="SAM" id="MobiDB-lite"/>
    </source>
</evidence>